<dbReference type="PROSITE" id="PS00036">
    <property type="entry name" value="BZIP_BASIC"/>
    <property type="match status" value="1"/>
</dbReference>
<evidence type="ECO:0000256" key="2">
    <source>
        <dbReference type="ARBA" id="ARBA00023242"/>
    </source>
</evidence>
<evidence type="ECO:0000313" key="6">
    <source>
        <dbReference type="Proteomes" id="UP000038830"/>
    </source>
</evidence>
<dbReference type="PANTHER" id="PTHR40621">
    <property type="entry name" value="TRANSCRIPTION FACTOR KAPC-RELATED"/>
    <property type="match status" value="1"/>
</dbReference>
<dbReference type="InterPro" id="IPR050936">
    <property type="entry name" value="AP-1-like"/>
</dbReference>
<feature type="compositionally biased region" description="Low complexity" evidence="3">
    <location>
        <begin position="125"/>
        <end position="144"/>
    </location>
</feature>
<comment type="subcellular location">
    <subcellularLocation>
        <location evidence="1">Nucleus</location>
    </subcellularLocation>
</comment>
<dbReference type="AlphaFoldDB" id="A0A0H5C6E4"/>
<dbReference type="Proteomes" id="UP000038830">
    <property type="component" value="Unassembled WGS sequence"/>
</dbReference>
<name>A0A0H5C6E4_CYBJN</name>
<dbReference type="SUPFAM" id="SSF57959">
    <property type="entry name" value="Leucine zipper domain"/>
    <property type="match status" value="1"/>
</dbReference>
<proteinExistence type="predicted"/>
<feature type="region of interest" description="Disordered" evidence="3">
    <location>
        <begin position="168"/>
        <end position="227"/>
    </location>
</feature>
<dbReference type="CDD" id="cd14688">
    <property type="entry name" value="bZIP_YAP"/>
    <property type="match status" value="1"/>
</dbReference>
<dbReference type="GO" id="GO:0001228">
    <property type="term" value="F:DNA-binding transcription activator activity, RNA polymerase II-specific"/>
    <property type="evidence" value="ECO:0007669"/>
    <property type="project" value="TreeGrafter"/>
</dbReference>
<accession>A0A0H5C6E4</accession>
<dbReference type="InterPro" id="IPR004827">
    <property type="entry name" value="bZIP"/>
</dbReference>
<feature type="compositionally biased region" description="Low complexity" evidence="3">
    <location>
        <begin position="170"/>
        <end position="185"/>
    </location>
</feature>
<feature type="region of interest" description="Disordered" evidence="3">
    <location>
        <begin position="462"/>
        <end position="500"/>
    </location>
</feature>
<evidence type="ECO:0000256" key="3">
    <source>
        <dbReference type="SAM" id="MobiDB-lite"/>
    </source>
</evidence>
<dbReference type="EMBL" id="CDQK01000005">
    <property type="protein sequence ID" value="CEP23730.1"/>
    <property type="molecule type" value="Genomic_DNA"/>
</dbReference>
<protein>
    <recommendedName>
        <fullName evidence="4">BZIP domain-containing protein</fullName>
    </recommendedName>
</protein>
<dbReference type="Gene3D" id="1.20.5.170">
    <property type="match status" value="1"/>
</dbReference>
<dbReference type="PANTHER" id="PTHR40621:SF7">
    <property type="entry name" value="BZIP DOMAIN-CONTAINING PROTEIN"/>
    <property type="match status" value="1"/>
</dbReference>
<feature type="compositionally biased region" description="Polar residues" evidence="3">
    <location>
        <begin position="186"/>
        <end position="225"/>
    </location>
</feature>
<organism evidence="5 6">
    <name type="scientific">Cyberlindnera jadinii (strain ATCC 18201 / CBS 1600 / BCRC 20928 / JCM 3617 / NBRC 0987 / NRRL Y-1542)</name>
    <name type="common">Torula yeast</name>
    <name type="synonym">Candida utilis</name>
    <dbReference type="NCBI Taxonomy" id="983966"/>
    <lineage>
        <taxon>Eukaryota</taxon>
        <taxon>Fungi</taxon>
        <taxon>Dikarya</taxon>
        <taxon>Ascomycota</taxon>
        <taxon>Saccharomycotina</taxon>
        <taxon>Saccharomycetes</taxon>
        <taxon>Phaffomycetales</taxon>
        <taxon>Phaffomycetaceae</taxon>
        <taxon>Cyberlindnera</taxon>
    </lineage>
</organism>
<evidence type="ECO:0000256" key="1">
    <source>
        <dbReference type="ARBA" id="ARBA00004123"/>
    </source>
</evidence>
<feature type="compositionally biased region" description="Polar residues" evidence="3">
    <location>
        <begin position="466"/>
        <end position="475"/>
    </location>
</feature>
<gene>
    <name evidence="5" type="ORF">BN1211_4376</name>
</gene>
<dbReference type="SMART" id="SM00338">
    <property type="entry name" value="BRLZ"/>
    <property type="match status" value="1"/>
</dbReference>
<feature type="compositionally biased region" description="Low complexity" evidence="3">
    <location>
        <begin position="412"/>
        <end position="426"/>
    </location>
</feature>
<feature type="region of interest" description="Disordered" evidence="3">
    <location>
        <begin position="25"/>
        <end position="63"/>
    </location>
</feature>
<evidence type="ECO:0000259" key="4">
    <source>
        <dbReference type="PROSITE" id="PS00036"/>
    </source>
</evidence>
<sequence length="596" mass="65353">MVVVAGSVALKPLAQQPITKIVTSKEWVLPPRPKPGRKPSADTPATKRKAQNRAAQRAFRERRATRVAELEAKLSEVEKDKEVKEMNYKNTLGKLQMENKYLMKALSDMKADFASLKQTVQAQAASTPNNISSSSAPSPAVYSNGTVSAPSPLNYFKPSQGVNQEYRFPQQQQQQQQQQQRQRSQGNGIISQPGQAIQPASNPSPTESTRSPMESQPSTKTSLSSDLGDCGACEKDDCICAKVGLRTEPPRLSMDQHQQQLKQFESFKPMAAVSLKRKQEDFVEVDYTAKFAKGKPKPMPKFKRIKQERQQANSNDEESREFSKVLENITDRDFESPMEQCGFCSDDSPCVCREAAKEAANAITELQNSSRKASMQMMKAESTLPPISRHSSVSSINKLPVLHPGPSVEITRPPSEQQPQRQQQSEPGEKKLGCTGNPGTCTQCQLDPMSTLFCTTIASKAEGEETGSNSTTKSSISEENRSPVSPPVSTHSSKVSSPLVTVQDEELNSMVQKVGAMSSANDGVISNLNANSTDSSQAGKGIYIPCADAYKTLSRHKGFHSVDFSTLVGKLTTRGMQVEVQSVANVLRELDRRLYN</sequence>
<dbReference type="GO" id="GO:0090575">
    <property type="term" value="C:RNA polymerase II transcription regulator complex"/>
    <property type="evidence" value="ECO:0007669"/>
    <property type="project" value="TreeGrafter"/>
</dbReference>
<evidence type="ECO:0000313" key="5">
    <source>
        <dbReference type="EMBL" id="CEP23730.1"/>
    </source>
</evidence>
<dbReference type="Pfam" id="PF10297">
    <property type="entry name" value="Hap4_Hap_bind"/>
    <property type="match status" value="1"/>
</dbReference>
<dbReference type="InterPro" id="IPR046347">
    <property type="entry name" value="bZIP_sf"/>
</dbReference>
<feature type="region of interest" description="Disordered" evidence="3">
    <location>
        <begin position="125"/>
        <end position="145"/>
    </location>
</feature>
<keyword evidence="2" id="KW-0539">Nucleus</keyword>
<feature type="compositionally biased region" description="Low complexity" evidence="3">
    <location>
        <begin position="487"/>
        <end position="500"/>
    </location>
</feature>
<dbReference type="GO" id="GO:0000976">
    <property type="term" value="F:transcription cis-regulatory region binding"/>
    <property type="evidence" value="ECO:0007669"/>
    <property type="project" value="InterPro"/>
</dbReference>
<feature type="domain" description="BZIP" evidence="4">
    <location>
        <begin position="47"/>
        <end position="62"/>
    </location>
</feature>
<feature type="region of interest" description="Disordered" evidence="3">
    <location>
        <begin position="367"/>
        <end position="433"/>
    </location>
</feature>
<reference evidence="6" key="1">
    <citation type="journal article" date="2015" name="J. Biotechnol.">
        <title>The structure of the Cyberlindnera jadinii genome and its relation to Candida utilis analyzed by the occurrence of single nucleotide polymorphisms.</title>
        <authorList>
            <person name="Rupp O."/>
            <person name="Brinkrolf K."/>
            <person name="Buerth C."/>
            <person name="Kunigo M."/>
            <person name="Schneider J."/>
            <person name="Jaenicke S."/>
            <person name="Goesmann A."/>
            <person name="Puehler A."/>
            <person name="Jaeger K.-E."/>
            <person name="Ernst J.F."/>
        </authorList>
    </citation>
    <scope>NUCLEOTIDE SEQUENCE [LARGE SCALE GENOMIC DNA]</scope>
    <source>
        <strain evidence="6">ATCC 18201 / CBS 1600 / BCRC 20928 / JCM 3617 / NBRC 0987 / NRRL Y-1542</strain>
    </source>
</reference>
<dbReference type="InterPro" id="IPR018287">
    <property type="entry name" value="Hap4_TF_heteromerisation"/>
</dbReference>